<organism evidence="2 3">
    <name type="scientific">Colletotrichum shisoi</name>
    <dbReference type="NCBI Taxonomy" id="2078593"/>
    <lineage>
        <taxon>Eukaryota</taxon>
        <taxon>Fungi</taxon>
        <taxon>Dikarya</taxon>
        <taxon>Ascomycota</taxon>
        <taxon>Pezizomycotina</taxon>
        <taxon>Sordariomycetes</taxon>
        <taxon>Hypocreomycetidae</taxon>
        <taxon>Glomerellales</taxon>
        <taxon>Glomerellaceae</taxon>
        <taxon>Colletotrichum</taxon>
        <taxon>Colletotrichum destructivum species complex</taxon>
    </lineage>
</organism>
<dbReference type="EMBL" id="PUHP01006630">
    <property type="protein sequence ID" value="TQN63594.1"/>
    <property type="molecule type" value="Genomic_DNA"/>
</dbReference>
<accession>A0A5Q4BA70</accession>
<keyword evidence="1" id="KW-0472">Membrane</keyword>
<keyword evidence="3" id="KW-1185">Reference proteome</keyword>
<comment type="caution">
    <text evidence="2">The sequence shown here is derived from an EMBL/GenBank/DDBJ whole genome shotgun (WGS) entry which is preliminary data.</text>
</comment>
<reference evidence="2 3" key="1">
    <citation type="journal article" date="2019" name="Sci. Rep.">
        <title>Colletotrichum shisoi sp. nov., an anthracnose pathogen of Perilla frutescens in Japan: molecular phylogenetic, morphological and genomic evidence.</title>
        <authorList>
            <person name="Gan P."/>
            <person name="Tsushima A."/>
            <person name="Hiroyama R."/>
            <person name="Narusaka M."/>
            <person name="Takano Y."/>
            <person name="Narusaka Y."/>
            <person name="Kawaradani M."/>
            <person name="Damm U."/>
            <person name="Shirasu K."/>
        </authorList>
    </citation>
    <scope>NUCLEOTIDE SEQUENCE [LARGE SCALE GENOMIC DNA]</scope>
    <source>
        <strain evidence="2 3">PG-2018a</strain>
    </source>
</reference>
<gene>
    <name evidence="2" type="ORF">CSHISOI_11823</name>
</gene>
<evidence type="ECO:0000313" key="2">
    <source>
        <dbReference type="EMBL" id="TQN63594.1"/>
    </source>
</evidence>
<evidence type="ECO:0000313" key="3">
    <source>
        <dbReference type="Proteomes" id="UP000326340"/>
    </source>
</evidence>
<keyword evidence="1" id="KW-0812">Transmembrane</keyword>
<feature type="transmembrane region" description="Helical" evidence="1">
    <location>
        <begin position="97"/>
        <end position="114"/>
    </location>
</feature>
<evidence type="ECO:0000256" key="1">
    <source>
        <dbReference type="SAM" id="Phobius"/>
    </source>
</evidence>
<proteinExistence type="predicted"/>
<sequence length="163" mass="17872">GQSYQGPPEQARTTGDWLETTELLTLSPVRIRPRRRAGLLLQGPTTTGSWVTGAARRRLRASANTGTDSQDVYPKGDAETEAVASDDNRMPNRRMEAIGSVLCLYFGFFLYVSVPRRVLACRVLACPVLYCSACRVTSLHFTAHTGRILIAKLARKTLSGLCV</sequence>
<protein>
    <submittedName>
        <fullName evidence="2">Uncharacterized protein</fullName>
    </submittedName>
</protein>
<name>A0A5Q4BA70_9PEZI</name>
<dbReference type="Proteomes" id="UP000326340">
    <property type="component" value="Unassembled WGS sequence"/>
</dbReference>
<dbReference type="AlphaFoldDB" id="A0A5Q4BA70"/>
<keyword evidence="1" id="KW-1133">Transmembrane helix</keyword>
<feature type="non-terminal residue" evidence="2">
    <location>
        <position position="1"/>
    </location>
</feature>